<comment type="caution">
    <text evidence="2">The sequence shown here is derived from an EMBL/GenBank/DDBJ whole genome shotgun (WGS) entry which is preliminary data.</text>
</comment>
<dbReference type="AlphaFoldDB" id="A0A6A0AMY8"/>
<evidence type="ECO:0000313" key="3">
    <source>
        <dbReference type="Proteomes" id="UP000484988"/>
    </source>
</evidence>
<evidence type="ECO:0000256" key="1">
    <source>
        <dbReference type="SAM" id="MobiDB-lite"/>
    </source>
</evidence>
<protein>
    <submittedName>
        <fullName evidence="2">Uncharacterized protein</fullName>
    </submittedName>
</protein>
<evidence type="ECO:0000313" key="2">
    <source>
        <dbReference type="EMBL" id="GFH34316.1"/>
    </source>
</evidence>
<dbReference type="Proteomes" id="UP000484988">
    <property type="component" value="Unassembled WGS sequence"/>
</dbReference>
<proteinExistence type="predicted"/>
<accession>A0A6A0AMY8</accession>
<dbReference type="EMBL" id="BLLG01000001">
    <property type="protein sequence ID" value="GFH34316.1"/>
    <property type="molecule type" value="Genomic_DNA"/>
</dbReference>
<gene>
    <name evidence="2" type="ORF">SCWH03_05300</name>
</gene>
<organism evidence="2 3">
    <name type="scientific">Streptomyces pacificus</name>
    <dbReference type="NCBI Taxonomy" id="2705029"/>
    <lineage>
        <taxon>Bacteria</taxon>
        <taxon>Bacillati</taxon>
        <taxon>Actinomycetota</taxon>
        <taxon>Actinomycetes</taxon>
        <taxon>Kitasatosporales</taxon>
        <taxon>Streptomycetaceae</taxon>
        <taxon>Streptomyces</taxon>
    </lineage>
</organism>
<reference evidence="2 3" key="1">
    <citation type="submission" date="2020-02" db="EMBL/GenBank/DDBJ databases">
        <title>Whole Genome Shotgun Sequence of Streptomyces sp. strain CWH03.</title>
        <authorList>
            <person name="Dohra H."/>
            <person name="Kodani S."/>
            <person name="Yamamura H."/>
        </authorList>
    </citation>
    <scope>NUCLEOTIDE SEQUENCE [LARGE SCALE GENOMIC DNA]</scope>
    <source>
        <strain evidence="2 3">CWH03</strain>
    </source>
</reference>
<keyword evidence="3" id="KW-1185">Reference proteome</keyword>
<sequence>MTQQGSHHYILTLDRPGRTGVTSHGTFTPLPGETRADAFSAIKEHVVQQHPDMAGAVTSFFAIEPNQL</sequence>
<name>A0A6A0AMY8_9ACTN</name>
<feature type="region of interest" description="Disordered" evidence="1">
    <location>
        <begin position="1"/>
        <end position="30"/>
    </location>
</feature>
<dbReference type="RefSeq" id="WP_173261102.1">
    <property type="nucleotide sequence ID" value="NZ_BLLG01000001.1"/>
</dbReference>